<dbReference type="AlphaFoldDB" id="A0A951PXJ6"/>
<keyword evidence="9 14" id="KW-0275">Fatty acid biosynthesis</keyword>
<dbReference type="CDD" id="cd00834">
    <property type="entry name" value="KAS_I_II"/>
    <property type="match status" value="1"/>
</dbReference>
<evidence type="ECO:0000256" key="12">
    <source>
        <dbReference type="ARBA" id="ARBA00047318"/>
    </source>
</evidence>
<evidence type="ECO:0000313" key="18">
    <source>
        <dbReference type="EMBL" id="MBW4562269.1"/>
    </source>
</evidence>
<evidence type="ECO:0000313" key="19">
    <source>
        <dbReference type="Proteomes" id="UP000715781"/>
    </source>
</evidence>
<dbReference type="NCBIfam" id="NF005589">
    <property type="entry name" value="PRK07314.1"/>
    <property type="match status" value="1"/>
</dbReference>
<keyword evidence="5 14" id="KW-0444">Lipid biosynthesis</keyword>
<name>A0A951PXJ6_9NOST</name>
<keyword evidence="7" id="KW-0276">Fatty acid metabolism</keyword>
<dbReference type="InterPro" id="IPR014030">
    <property type="entry name" value="Ketoacyl_synth_N"/>
</dbReference>
<keyword evidence="8" id="KW-0443">Lipid metabolism</keyword>
<dbReference type="SMART" id="SM00825">
    <property type="entry name" value="PKS_KS"/>
    <property type="match status" value="1"/>
</dbReference>
<evidence type="ECO:0000256" key="16">
    <source>
        <dbReference type="RuleBase" id="RU003694"/>
    </source>
</evidence>
<evidence type="ECO:0000256" key="8">
    <source>
        <dbReference type="ARBA" id="ARBA00023098"/>
    </source>
</evidence>
<dbReference type="PIRSF" id="PIRSF000447">
    <property type="entry name" value="KAS_II"/>
    <property type="match status" value="1"/>
</dbReference>
<keyword evidence="6 14" id="KW-0808">Transferase</keyword>
<reference evidence="18" key="2">
    <citation type="journal article" date="2022" name="Microbiol. Resour. Announc.">
        <title>Metagenome Sequencing to Explore Phylogenomics of Terrestrial Cyanobacteria.</title>
        <authorList>
            <person name="Ward R.D."/>
            <person name="Stajich J.E."/>
            <person name="Johansen J.R."/>
            <person name="Huntemann M."/>
            <person name="Clum A."/>
            <person name="Foster B."/>
            <person name="Foster B."/>
            <person name="Roux S."/>
            <person name="Palaniappan K."/>
            <person name="Varghese N."/>
            <person name="Mukherjee S."/>
            <person name="Reddy T.B.K."/>
            <person name="Daum C."/>
            <person name="Copeland A."/>
            <person name="Chen I.A."/>
            <person name="Ivanova N.N."/>
            <person name="Kyrpides N.C."/>
            <person name="Shapiro N."/>
            <person name="Eloe-Fadrosh E.A."/>
            <person name="Pietrasiak N."/>
        </authorList>
    </citation>
    <scope>NUCLEOTIDE SEQUENCE</scope>
    <source>
        <strain evidence="18">JT2-VF2</strain>
    </source>
</reference>
<dbReference type="EC" id="2.3.1.179" evidence="3 14"/>
<dbReference type="InterPro" id="IPR018201">
    <property type="entry name" value="Ketoacyl_synth_AS"/>
</dbReference>
<dbReference type="PANTHER" id="PTHR11712">
    <property type="entry name" value="POLYKETIDE SYNTHASE-RELATED"/>
    <property type="match status" value="1"/>
</dbReference>
<dbReference type="Gene3D" id="3.40.47.10">
    <property type="match status" value="1"/>
</dbReference>
<feature type="active site" description="For beta-ketoacyl synthase activity" evidence="15">
    <location>
        <position position="167"/>
    </location>
</feature>
<dbReference type="GO" id="GO:0004315">
    <property type="term" value="F:3-oxoacyl-[acyl-carrier-protein] synthase activity"/>
    <property type="evidence" value="ECO:0007669"/>
    <property type="project" value="UniProtKB-UniRule"/>
</dbReference>
<proteinExistence type="inferred from homology"/>
<dbReference type="InterPro" id="IPR016039">
    <property type="entry name" value="Thiolase-like"/>
</dbReference>
<dbReference type="PROSITE" id="PS52004">
    <property type="entry name" value="KS3_2"/>
    <property type="match status" value="1"/>
</dbReference>
<dbReference type="GO" id="GO:0006633">
    <property type="term" value="P:fatty acid biosynthetic process"/>
    <property type="evidence" value="ECO:0007669"/>
    <property type="project" value="UniProtKB-UniRule"/>
</dbReference>
<dbReference type="FunFam" id="3.40.47.10:FF:000009">
    <property type="entry name" value="3-oxoacyl-[acyl-carrier-protein] synthase 2"/>
    <property type="match status" value="1"/>
</dbReference>
<dbReference type="PROSITE" id="PS00606">
    <property type="entry name" value="KS3_1"/>
    <property type="match status" value="1"/>
</dbReference>
<accession>A0A951PXJ6</accession>
<dbReference type="InterPro" id="IPR020841">
    <property type="entry name" value="PKS_Beta-ketoAc_synthase_dom"/>
</dbReference>
<protein>
    <recommendedName>
        <fullName evidence="4 14">3-oxoacyl-[acyl-carrier-protein] synthase 2</fullName>
        <ecNumber evidence="3 14">2.3.1.179</ecNumber>
    </recommendedName>
</protein>
<evidence type="ECO:0000256" key="4">
    <source>
        <dbReference type="ARBA" id="ARBA00014657"/>
    </source>
</evidence>
<dbReference type="InterPro" id="IPR014031">
    <property type="entry name" value="Ketoacyl_synth_C"/>
</dbReference>
<gene>
    <name evidence="18" type="primary">fabF</name>
    <name evidence="18" type="ORF">KME32_14170</name>
</gene>
<evidence type="ECO:0000256" key="2">
    <source>
        <dbReference type="ARBA" id="ARBA00008467"/>
    </source>
</evidence>
<evidence type="ECO:0000256" key="10">
    <source>
        <dbReference type="ARBA" id="ARBA00023315"/>
    </source>
</evidence>
<evidence type="ECO:0000256" key="7">
    <source>
        <dbReference type="ARBA" id="ARBA00022832"/>
    </source>
</evidence>
<dbReference type="NCBIfam" id="NF004970">
    <property type="entry name" value="PRK06333.1"/>
    <property type="match status" value="1"/>
</dbReference>
<evidence type="ECO:0000256" key="14">
    <source>
        <dbReference type="PIRNR" id="PIRNR000447"/>
    </source>
</evidence>
<dbReference type="GO" id="GO:0005829">
    <property type="term" value="C:cytosol"/>
    <property type="evidence" value="ECO:0007669"/>
    <property type="project" value="TreeGrafter"/>
</dbReference>
<dbReference type="InterPro" id="IPR000794">
    <property type="entry name" value="Beta-ketoacyl_synthase"/>
</dbReference>
<dbReference type="Proteomes" id="UP000715781">
    <property type="component" value="Unassembled WGS sequence"/>
</dbReference>
<evidence type="ECO:0000256" key="9">
    <source>
        <dbReference type="ARBA" id="ARBA00023160"/>
    </source>
</evidence>
<dbReference type="PANTHER" id="PTHR11712:SF336">
    <property type="entry name" value="3-OXOACYL-[ACYL-CARRIER-PROTEIN] SYNTHASE, MITOCHONDRIAL"/>
    <property type="match status" value="1"/>
</dbReference>
<organism evidence="18 19">
    <name type="scientific">Mojavia pulchra JT2-VF2</name>
    <dbReference type="NCBI Taxonomy" id="287848"/>
    <lineage>
        <taxon>Bacteria</taxon>
        <taxon>Bacillati</taxon>
        <taxon>Cyanobacteriota</taxon>
        <taxon>Cyanophyceae</taxon>
        <taxon>Nostocales</taxon>
        <taxon>Nostocaceae</taxon>
    </lineage>
</organism>
<dbReference type="Pfam" id="PF02801">
    <property type="entry name" value="Ketoacyl-synt_C"/>
    <property type="match status" value="1"/>
</dbReference>
<dbReference type="Pfam" id="PF00109">
    <property type="entry name" value="ketoacyl-synt"/>
    <property type="match status" value="1"/>
</dbReference>
<evidence type="ECO:0000256" key="3">
    <source>
        <dbReference type="ARBA" id="ARBA00012356"/>
    </source>
</evidence>
<feature type="domain" description="Ketosynthase family 3 (KS3)" evidence="17">
    <location>
        <begin position="6"/>
        <end position="414"/>
    </location>
</feature>
<evidence type="ECO:0000256" key="13">
    <source>
        <dbReference type="ARBA" id="ARBA00047659"/>
    </source>
</evidence>
<dbReference type="SUPFAM" id="SSF53901">
    <property type="entry name" value="Thiolase-like"/>
    <property type="match status" value="2"/>
</dbReference>
<dbReference type="InterPro" id="IPR017568">
    <property type="entry name" value="3-oxoacyl-ACP_synth-2"/>
</dbReference>
<evidence type="ECO:0000259" key="17">
    <source>
        <dbReference type="PROSITE" id="PS52004"/>
    </source>
</evidence>
<comment type="function">
    <text evidence="11 14">Involved in the type II fatty acid elongation cycle. Catalyzes the elongation of a wide range of acyl-ACP by the addition of two carbons from malonyl-ACP to an acyl acceptor. Can efficiently catalyze the conversion of palmitoleoyl-ACP (cis-hexadec-9-enoyl-ACP) to cis-vaccenoyl-ACP (cis-octadec-11-enoyl-ACP), an essential step in the thermal regulation of fatty acid composition.</text>
</comment>
<comment type="pathway">
    <text evidence="1 14">Lipid metabolism; fatty acid biosynthesis.</text>
</comment>
<evidence type="ECO:0000256" key="1">
    <source>
        <dbReference type="ARBA" id="ARBA00005194"/>
    </source>
</evidence>
<comment type="similarity">
    <text evidence="2 14 16">Belongs to the thiolase-like superfamily. Beta-ketoacyl-ACP synthases family.</text>
</comment>
<keyword evidence="10 14" id="KW-0012">Acyltransferase</keyword>
<dbReference type="NCBIfam" id="TIGR03150">
    <property type="entry name" value="fabF"/>
    <property type="match status" value="1"/>
</dbReference>
<dbReference type="EMBL" id="JAHHHN010000007">
    <property type="protein sequence ID" value="MBW4562269.1"/>
    <property type="molecule type" value="Genomic_DNA"/>
</dbReference>
<comment type="caution">
    <text evidence="18">The sequence shown here is derived from an EMBL/GenBank/DDBJ whole genome shotgun (WGS) entry which is preliminary data.</text>
</comment>
<comment type="catalytic activity">
    <reaction evidence="13 14">
        <text>a fatty acyl-[ACP] + malonyl-[ACP] + H(+) = a 3-oxoacyl-[ACP] + holo-[ACP] + CO2</text>
        <dbReference type="Rhea" id="RHEA:22836"/>
        <dbReference type="Rhea" id="RHEA-COMP:9623"/>
        <dbReference type="Rhea" id="RHEA-COMP:9685"/>
        <dbReference type="Rhea" id="RHEA-COMP:9916"/>
        <dbReference type="Rhea" id="RHEA-COMP:14125"/>
        <dbReference type="ChEBI" id="CHEBI:15378"/>
        <dbReference type="ChEBI" id="CHEBI:16526"/>
        <dbReference type="ChEBI" id="CHEBI:64479"/>
        <dbReference type="ChEBI" id="CHEBI:78449"/>
        <dbReference type="ChEBI" id="CHEBI:78776"/>
        <dbReference type="ChEBI" id="CHEBI:138651"/>
    </reaction>
</comment>
<evidence type="ECO:0000256" key="5">
    <source>
        <dbReference type="ARBA" id="ARBA00022516"/>
    </source>
</evidence>
<evidence type="ECO:0000256" key="15">
    <source>
        <dbReference type="PIRSR" id="PIRSR000447-1"/>
    </source>
</evidence>
<sequence length="418" mass="44216">MENLQLKRVVITGLGAITPIGNTVADYWQGLVQGRSGVAPIRCFDASKHDCQIAAEVKGFDPCDYLERKEVKRMDRYAHFAVCASLQAITDAKFTISELNAPLVGVIIGNGCGGMNVFEKQQEIYLTKGPDRCSPFLIPMFIANMAAGLVAIHTGAKGPNSCTVTACAAGANAIGEAFRLIQQGYAQAMICGGTEAPITPLLVAGFAAAKALSTRNEEPTYASRPFNYDRDGFVMGEGAGILLLEELEHAKSRGANIYAEIIGYGMTCDAYHMTSPILGGIGAAKAMELVIKDAGSSVNQVSYINAHGTSTFANDVNETLAIKKALGQHAYNIGISSTKSMTGHLLGGSGGIEAVATVLTVAKDEIPPTINLDSPDPQCDLDYVPHQSRKQKVDLAISNSFGFGGHNVSLAFKKFPDS</sequence>
<evidence type="ECO:0000256" key="6">
    <source>
        <dbReference type="ARBA" id="ARBA00022679"/>
    </source>
</evidence>
<comment type="catalytic activity">
    <reaction evidence="12 14">
        <text>(9Z)-hexadecenoyl-[ACP] + malonyl-[ACP] + H(+) = 3-oxo-(11Z)-octadecenoyl-[ACP] + holo-[ACP] + CO2</text>
        <dbReference type="Rhea" id="RHEA:55040"/>
        <dbReference type="Rhea" id="RHEA-COMP:9623"/>
        <dbReference type="Rhea" id="RHEA-COMP:9685"/>
        <dbReference type="Rhea" id="RHEA-COMP:10800"/>
        <dbReference type="Rhea" id="RHEA-COMP:14074"/>
        <dbReference type="ChEBI" id="CHEBI:15378"/>
        <dbReference type="ChEBI" id="CHEBI:16526"/>
        <dbReference type="ChEBI" id="CHEBI:64479"/>
        <dbReference type="ChEBI" id="CHEBI:78449"/>
        <dbReference type="ChEBI" id="CHEBI:83989"/>
        <dbReference type="ChEBI" id="CHEBI:138538"/>
        <dbReference type="EC" id="2.3.1.179"/>
    </reaction>
</comment>
<evidence type="ECO:0000256" key="11">
    <source>
        <dbReference type="ARBA" id="ARBA00024006"/>
    </source>
</evidence>
<reference evidence="18" key="1">
    <citation type="submission" date="2021-05" db="EMBL/GenBank/DDBJ databases">
        <authorList>
            <person name="Pietrasiak N."/>
            <person name="Ward R."/>
            <person name="Stajich J.E."/>
            <person name="Kurbessoian T."/>
        </authorList>
    </citation>
    <scope>NUCLEOTIDE SEQUENCE</scope>
    <source>
        <strain evidence="18">JT2-VF2</strain>
    </source>
</reference>